<keyword evidence="1" id="KW-1133">Transmembrane helix</keyword>
<dbReference type="Proteomes" id="UP000007347">
    <property type="component" value="Chromosome"/>
</dbReference>
<sequence>MVNQTGNFIAVFSHWPTLKFDQQTCLVTNPIFNRTINKNVKTTVNKGFQAIAALKVLKNSQKVLTTSIKPLLMRVSKAFYMDFSNLYIIRIKETAKTLNTLVNWGLKAIFKLKTNWNFYVLTSIKHYVLFFCNPLLIVLSGVCFRVSWLKHRKVFTCDLFTDYFSNAKLLHEGINSNYRYSRKEKILCTQTISSIYKQIRACKINLTGISRNFTRSPGITRDAFFFHAPIIPYLENPDKNYFDGWGGESNSF</sequence>
<dbReference type="EMBL" id="FO203503">
    <property type="protein sequence ID" value="CCK79439.1"/>
    <property type="molecule type" value="Genomic_DNA"/>
</dbReference>
<keyword evidence="1" id="KW-0472">Membrane</keyword>
<dbReference type="PATRIC" id="fig|651182.5.peg.1538"/>
<evidence type="ECO:0000313" key="3">
    <source>
        <dbReference type="Proteomes" id="UP000007347"/>
    </source>
</evidence>
<keyword evidence="3" id="KW-1185">Reference proteome</keyword>
<accession>K0N5X6</accession>
<evidence type="ECO:0000313" key="2">
    <source>
        <dbReference type="EMBL" id="CCK79439.1"/>
    </source>
</evidence>
<organism evidence="2 3">
    <name type="scientific">Desulfobacula toluolica (strain DSM 7467 / Tol2)</name>
    <dbReference type="NCBI Taxonomy" id="651182"/>
    <lineage>
        <taxon>Bacteria</taxon>
        <taxon>Pseudomonadati</taxon>
        <taxon>Thermodesulfobacteriota</taxon>
        <taxon>Desulfobacteria</taxon>
        <taxon>Desulfobacterales</taxon>
        <taxon>Desulfobacteraceae</taxon>
        <taxon>Desulfobacula</taxon>
    </lineage>
</organism>
<name>K0N5X6_DESTT</name>
<gene>
    <name evidence="2" type="ordered locus">TOL2_C12760</name>
</gene>
<dbReference type="HOGENOM" id="CLU_1101507_0_0_7"/>
<feature type="transmembrane region" description="Helical" evidence="1">
    <location>
        <begin position="127"/>
        <end position="146"/>
    </location>
</feature>
<dbReference type="AlphaFoldDB" id="K0N5X6"/>
<keyword evidence="1" id="KW-0812">Transmembrane</keyword>
<dbReference type="KEGG" id="dto:TOL2_C12760"/>
<protein>
    <submittedName>
        <fullName evidence="2">Uncharacterized protein</fullName>
    </submittedName>
</protein>
<reference evidence="2 3" key="1">
    <citation type="journal article" date="2013" name="Environ. Microbiol.">
        <title>Complete genome, catabolic sub-proteomes and key-metabolites of Desulfobacula toluolica Tol2, a marine, aromatic compound-degrading, sulfate-reducing bacterium.</title>
        <authorList>
            <person name="Wohlbrand L."/>
            <person name="Jacob J.H."/>
            <person name="Kube M."/>
            <person name="Mussmann M."/>
            <person name="Jarling R."/>
            <person name="Beck A."/>
            <person name="Amann R."/>
            <person name="Wilkes H."/>
            <person name="Reinhardt R."/>
            <person name="Rabus R."/>
        </authorList>
    </citation>
    <scope>NUCLEOTIDE SEQUENCE [LARGE SCALE GENOMIC DNA]</scope>
    <source>
        <strain evidence="3">DSM 7467 / Tol2</strain>
    </source>
</reference>
<proteinExistence type="predicted"/>
<evidence type="ECO:0000256" key="1">
    <source>
        <dbReference type="SAM" id="Phobius"/>
    </source>
</evidence>